<dbReference type="FunFam" id="3.30.70.120:FF:000006">
    <property type="entry name" value="GTP cyclohydrolase 1 type 2 homolog"/>
    <property type="match status" value="1"/>
</dbReference>
<dbReference type="EMBL" id="UOFB01000280">
    <property type="protein sequence ID" value="VAW48683.1"/>
    <property type="molecule type" value="Genomic_DNA"/>
</dbReference>
<sequence>MYKISFFVPESHLESVKSAMFVVGAGRIGRYDCCAWQVKGLGQFRALEGSQPFLGEQNQLERVEEYRVEMVCDEANIHKAIEALFIAHPYETPAYDVVKTWTFSHGLA</sequence>
<reference evidence="1" key="1">
    <citation type="submission" date="2018-06" db="EMBL/GenBank/DDBJ databases">
        <authorList>
            <person name="Zhirakovskaya E."/>
        </authorList>
    </citation>
    <scope>NUCLEOTIDE SEQUENCE</scope>
</reference>
<name>A0A3B0W8J6_9ZZZZ</name>
<dbReference type="InterPro" id="IPR036069">
    <property type="entry name" value="DUF34/NIF3_sf"/>
</dbReference>
<dbReference type="InterPro" id="IPR015867">
    <property type="entry name" value="N-reg_PII/ATP_PRibTrfase_C"/>
</dbReference>
<protein>
    <submittedName>
        <fullName evidence="1">Bsu YqfO NIF3/CutA domain</fullName>
    </submittedName>
</protein>
<dbReference type="PANTHER" id="PTHR41774">
    <property type="match status" value="1"/>
</dbReference>
<dbReference type="PANTHER" id="PTHR41774:SF1">
    <property type="entry name" value="NGG1P INTERACTING FACTOR NIF3"/>
    <property type="match status" value="1"/>
</dbReference>
<proteinExistence type="predicted"/>
<dbReference type="AlphaFoldDB" id="A0A3B0W8J6"/>
<gene>
    <name evidence="1" type="ORF">MNBD_GAMMA04-354</name>
</gene>
<dbReference type="Gene3D" id="3.30.70.120">
    <property type="match status" value="1"/>
</dbReference>
<accession>A0A3B0W8J6</accession>
<evidence type="ECO:0000313" key="1">
    <source>
        <dbReference type="EMBL" id="VAW48683.1"/>
    </source>
</evidence>
<dbReference type="SUPFAM" id="SSF102705">
    <property type="entry name" value="NIF3 (NGG1p interacting factor 3)-like"/>
    <property type="match status" value="1"/>
</dbReference>
<organism evidence="1">
    <name type="scientific">hydrothermal vent metagenome</name>
    <dbReference type="NCBI Taxonomy" id="652676"/>
    <lineage>
        <taxon>unclassified sequences</taxon>
        <taxon>metagenomes</taxon>
        <taxon>ecological metagenomes</taxon>
    </lineage>
</organism>